<feature type="transmembrane region" description="Helical" evidence="2">
    <location>
        <begin position="349"/>
        <end position="382"/>
    </location>
</feature>
<evidence type="ECO:0000256" key="2">
    <source>
        <dbReference type="SAM" id="Phobius"/>
    </source>
</evidence>
<keyword evidence="2" id="KW-0472">Membrane</keyword>
<dbReference type="RefSeq" id="WP_236087869.1">
    <property type="nucleotide sequence ID" value="NZ_JAKGSG010000015.1"/>
</dbReference>
<protein>
    <recommendedName>
        <fullName evidence="5">Glycerophosphoryl diester phosphodiesterase membrane domain-containing protein</fullName>
    </recommendedName>
</protein>
<evidence type="ECO:0000313" key="3">
    <source>
        <dbReference type="EMBL" id="MCF4120155.1"/>
    </source>
</evidence>
<feature type="transmembrane region" description="Helical" evidence="2">
    <location>
        <begin position="257"/>
        <end position="286"/>
    </location>
</feature>
<keyword evidence="2" id="KW-1133">Transmembrane helix</keyword>
<gene>
    <name evidence="3" type="ORF">L1785_04105</name>
</gene>
<dbReference type="AlphaFoldDB" id="A0AA41QC93"/>
<organism evidence="3 4">
    <name type="scientific">Antribacter soli</name>
    <dbReference type="NCBI Taxonomy" id="2910976"/>
    <lineage>
        <taxon>Bacteria</taxon>
        <taxon>Bacillati</taxon>
        <taxon>Actinomycetota</taxon>
        <taxon>Actinomycetes</taxon>
        <taxon>Micrococcales</taxon>
        <taxon>Promicromonosporaceae</taxon>
        <taxon>Antribacter</taxon>
    </lineage>
</organism>
<evidence type="ECO:0000256" key="1">
    <source>
        <dbReference type="SAM" id="MobiDB-lite"/>
    </source>
</evidence>
<dbReference type="InterPro" id="IPR055966">
    <property type="entry name" value="DUF7544"/>
</dbReference>
<feature type="region of interest" description="Disordered" evidence="1">
    <location>
        <begin position="1"/>
        <end position="117"/>
    </location>
</feature>
<keyword evidence="2" id="KW-0812">Transmembrane</keyword>
<name>A0AA41QC93_9MICO</name>
<dbReference type="EMBL" id="JAKGSG010000015">
    <property type="protein sequence ID" value="MCF4120155.1"/>
    <property type="molecule type" value="Genomic_DNA"/>
</dbReference>
<evidence type="ECO:0000313" key="4">
    <source>
        <dbReference type="Proteomes" id="UP001165405"/>
    </source>
</evidence>
<sequence length="436" mass="44975">MTTPETAPDQPVAPEQPTGGWGAPPRYGQYAQPQSAPADGEQQPSTEQPAAPGAPGAPAPAGAPAAAAGQPRYGQYAPAPGQPQYGQTQYGQGQYGQGQPGQPQYGQPQYGQPQYGGLPTPYGSAVSVADKPGIVPLRPLTLGEIYDGAFSAIRHNPRVVLGLSAIVIAVATVLGFVLGYPFTGVVADFFGSMPEAEDLMGMEDMLGFLYTSGIGATLTLSLAAPLVNGIITLSVAQSVIGRKIAVGDAWRQVGRRAWYLIGFSLLVALAYVVAVGVMIAVIVGAAAVDGTAALAIIAVLVMGLGLVVLSVWLGVRTGLVPAALALEGQPFWATITRVWKLTRGQFWRLFGVYLLAYVIVYVIGQIIGGALGLLAGILFAVGSTGGGGAAYGIAIVAAYALQLLFLGGVVALQYIDLRMRREGLDVELATAAQAER</sequence>
<accession>A0AA41QC93</accession>
<feature type="compositionally biased region" description="Low complexity" evidence="1">
    <location>
        <begin position="49"/>
        <end position="92"/>
    </location>
</feature>
<feature type="compositionally biased region" description="Low complexity" evidence="1">
    <location>
        <begin position="100"/>
        <end position="117"/>
    </location>
</feature>
<keyword evidence="4" id="KW-1185">Reference proteome</keyword>
<reference evidence="3" key="1">
    <citation type="submission" date="2022-01" db="EMBL/GenBank/DDBJ databases">
        <title>Antribacter sp. nov., isolated from Guizhou of China.</title>
        <authorList>
            <person name="Chengliang C."/>
            <person name="Ya Z."/>
        </authorList>
    </citation>
    <scope>NUCLEOTIDE SEQUENCE</scope>
    <source>
        <strain evidence="3">KLBMP 9083</strain>
    </source>
</reference>
<feature type="transmembrane region" description="Helical" evidence="2">
    <location>
        <begin position="159"/>
        <end position="187"/>
    </location>
</feature>
<comment type="caution">
    <text evidence="3">The sequence shown here is derived from an EMBL/GenBank/DDBJ whole genome shotgun (WGS) entry which is preliminary data.</text>
</comment>
<dbReference type="Proteomes" id="UP001165405">
    <property type="component" value="Unassembled WGS sequence"/>
</dbReference>
<feature type="transmembrane region" description="Helical" evidence="2">
    <location>
        <begin position="292"/>
        <end position="315"/>
    </location>
</feature>
<dbReference type="Pfam" id="PF24400">
    <property type="entry name" value="DUF7544"/>
    <property type="match status" value="1"/>
</dbReference>
<feature type="transmembrane region" description="Helical" evidence="2">
    <location>
        <begin position="207"/>
        <end position="236"/>
    </location>
</feature>
<feature type="transmembrane region" description="Helical" evidence="2">
    <location>
        <begin position="388"/>
        <end position="412"/>
    </location>
</feature>
<evidence type="ECO:0008006" key="5">
    <source>
        <dbReference type="Google" id="ProtNLM"/>
    </source>
</evidence>
<proteinExistence type="predicted"/>